<dbReference type="RefSeq" id="WP_131186710.1">
    <property type="nucleotide sequence ID" value="NZ_CP076657.1"/>
</dbReference>
<proteinExistence type="predicted"/>
<feature type="domain" description="Lipoyl-binding" evidence="5">
    <location>
        <begin position="73"/>
        <end position="149"/>
    </location>
</feature>
<evidence type="ECO:0000256" key="4">
    <source>
        <dbReference type="RuleBase" id="RU364072"/>
    </source>
</evidence>
<dbReference type="InterPro" id="IPR050709">
    <property type="entry name" value="Biotin_Carboxyl_Carrier/Decarb"/>
</dbReference>
<evidence type="ECO:0000256" key="1">
    <source>
        <dbReference type="ARBA" id="ARBA00003761"/>
    </source>
</evidence>
<evidence type="ECO:0000256" key="2">
    <source>
        <dbReference type="ARBA" id="ARBA00017562"/>
    </source>
</evidence>
<organism evidence="6 7">
    <name type="scientific">Campylobacter novaezeelandiae</name>
    <dbReference type="NCBI Taxonomy" id="2267891"/>
    <lineage>
        <taxon>Bacteria</taxon>
        <taxon>Pseudomonadati</taxon>
        <taxon>Campylobacterota</taxon>
        <taxon>Epsilonproteobacteria</taxon>
        <taxon>Campylobacterales</taxon>
        <taxon>Campylobacteraceae</taxon>
        <taxon>Campylobacter</taxon>
    </lineage>
</organism>
<dbReference type="GO" id="GO:0009317">
    <property type="term" value="C:acetyl-CoA carboxylase complex"/>
    <property type="evidence" value="ECO:0007669"/>
    <property type="project" value="InterPro"/>
</dbReference>
<evidence type="ECO:0000259" key="5">
    <source>
        <dbReference type="PROSITE" id="PS50968"/>
    </source>
</evidence>
<dbReference type="Gene3D" id="2.40.50.100">
    <property type="match status" value="1"/>
</dbReference>
<keyword evidence="7" id="KW-1185">Reference proteome</keyword>
<reference evidence="6 7" key="1">
    <citation type="submission" date="2018-07" db="EMBL/GenBank/DDBJ databases">
        <title>Campylobacter zealandensis sp. nov., isolated from birds and water in New Zealand.</title>
        <authorList>
            <person name="Wilkinson D.A."/>
            <person name="Biggs P.J."/>
            <person name="French N.P."/>
            <person name="Midwinter A.C."/>
        </authorList>
    </citation>
    <scope>NUCLEOTIDE SEQUENCE [LARGE SCALE GENOMIC DNA]</scope>
    <source>
        <strain evidence="6 7">B423b</strain>
    </source>
</reference>
<dbReference type="CDD" id="cd06850">
    <property type="entry name" value="biotinyl_domain"/>
    <property type="match status" value="1"/>
</dbReference>
<dbReference type="PANTHER" id="PTHR45266">
    <property type="entry name" value="OXALOACETATE DECARBOXYLASE ALPHA CHAIN"/>
    <property type="match status" value="1"/>
</dbReference>
<dbReference type="Pfam" id="PF00364">
    <property type="entry name" value="Biotin_lipoyl"/>
    <property type="match status" value="1"/>
</dbReference>
<comment type="function">
    <text evidence="1 4">This protein is a component of the acetyl coenzyme A carboxylase complex; first, biotin carboxylase catalyzes the carboxylation of the carrier protein and then the transcarboxylase transfers the carboxyl group to form malonyl-CoA.</text>
</comment>
<dbReference type="GO" id="GO:0003989">
    <property type="term" value="F:acetyl-CoA carboxylase activity"/>
    <property type="evidence" value="ECO:0007669"/>
    <property type="project" value="InterPro"/>
</dbReference>
<comment type="caution">
    <text evidence="6">The sequence shown here is derived from an EMBL/GenBank/DDBJ whole genome shotgun (WGS) entry which is preliminary data.</text>
</comment>
<dbReference type="InterPro" id="IPR001249">
    <property type="entry name" value="AcCoA_biotinCC"/>
</dbReference>
<dbReference type="NCBIfam" id="TIGR00531">
    <property type="entry name" value="BCCP"/>
    <property type="match status" value="1"/>
</dbReference>
<dbReference type="OrthoDB" id="9811735at2"/>
<dbReference type="PRINTS" id="PR01071">
    <property type="entry name" value="ACOABIOTINCC"/>
</dbReference>
<evidence type="ECO:0000313" key="7">
    <source>
        <dbReference type="Proteomes" id="UP000292583"/>
    </source>
</evidence>
<dbReference type="AlphaFoldDB" id="A0A4Q9JTC1"/>
<dbReference type="InterPro" id="IPR011053">
    <property type="entry name" value="Single_hybrid_motif"/>
</dbReference>
<dbReference type="UniPathway" id="UPA00094"/>
<dbReference type="FunFam" id="2.40.50.100:FF:000003">
    <property type="entry name" value="Acetyl-CoA carboxylase biotin carboxyl carrier protein"/>
    <property type="match status" value="1"/>
</dbReference>
<keyword evidence="4" id="KW-0275">Fatty acid biosynthesis</keyword>
<dbReference type="PROSITE" id="PS50968">
    <property type="entry name" value="BIOTINYL_LIPOYL"/>
    <property type="match status" value="1"/>
</dbReference>
<sequence>MTKEEIKDLVNLFAETNITKIKIKEQDGFEIELQRDICCDIPAPVCPTTPAPQPINVNVVNEAKPSVSSKSDSLTINSPMVGTYYQAPSPGANPFVKVGTSVKKGDTIAIIEAMKIMNEIEAEFDCRISEILVADGQPVEFGMPLFAVEKL</sequence>
<accession>A0A4Q9JTC1</accession>
<name>A0A4Q9JTC1_9BACT</name>
<dbReference type="PANTHER" id="PTHR45266:SF3">
    <property type="entry name" value="OXALOACETATE DECARBOXYLASE ALPHA CHAIN"/>
    <property type="match status" value="1"/>
</dbReference>
<gene>
    <name evidence="6" type="primary">accB</name>
    <name evidence="6" type="ORF">DU473_06005</name>
</gene>
<keyword evidence="4" id="KW-0443">Lipid metabolism</keyword>
<keyword evidence="4" id="KW-0444">Lipid biosynthesis</keyword>
<protein>
    <recommendedName>
        <fullName evidence="2 4">Biotin carboxyl carrier protein of acetyl-CoA carboxylase</fullName>
    </recommendedName>
</protein>
<evidence type="ECO:0000313" key="6">
    <source>
        <dbReference type="EMBL" id="TBR80129.1"/>
    </source>
</evidence>
<evidence type="ECO:0000256" key="3">
    <source>
        <dbReference type="ARBA" id="ARBA00023267"/>
    </source>
</evidence>
<dbReference type="SUPFAM" id="SSF51230">
    <property type="entry name" value="Single hybrid motif"/>
    <property type="match status" value="1"/>
</dbReference>
<keyword evidence="3 4" id="KW-0092">Biotin</keyword>
<comment type="pathway">
    <text evidence="4">Lipid metabolism; fatty acid biosynthesis.</text>
</comment>
<dbReference type="GO" id="GO:0006633">
    <property type="term" value="P:fatty acid biosynthetic process"/>
    <property type="evidence" value="ECO:0007669"/>
    <property type="project" value="UniProtKB-UniPathway"/>
</dbReference>
<dbReference type="InterPro" id="IPR000089">
    <property type="entry name" value="Biotin_lipoyl"/>
</dbReference>
<dbReference type="Proteomes" id="UP000292583">
    <property type="component" value="Unassembled WGS sequence"/>
</dbReference>
<keyword evidence="4" id="KW-0276">Fatty acid metabolism</keyword>
<dbReference type="EMBL" id="QPGR01000011">
    <property type="protein sequence ID" value="TBR80129.1"/>
    <property type="molecule type" value="Genomic_DNA"/>
</dbReference>